<gene>
    <name evidence="1" type="ORF">M407DRAFT_243373</name>
</gene>
<evidence type="ECO:0000313" key="1">
    <source>
        <dbReference type="EMBL" id="KIO27338.1"/>
    </source>
</evidence>
<name>A0A0C3L0Y4_9AGAM</name>
<sequence length="53" mass="5717">MGIAHRPTRHDTGIVCTLSVTYNEKDILSCLREASGDDQTAVAYTTNHVAVKG</sequence>
<organism evidence="1 2">
    <name type="scientific">Tulasnella calospora MUT 4182</name>
    <dbReference type="NCBI Taxonomy" id="1051891"/>
    <lineage>
        <taxon>Eukaryota</taxon>
        <taxon>Fungi</taxon>
        <taxon>Dikarya</taxon>
        <taxon>Basidiomycota</taxon>
        <taxon>Agaricomycotina</taxon>
        <taxon>Agaricomycetes</taxon>
        <taxon>Cantharellales</taxon>
        <taxon>Tulasnellaceae</taxon>
        <taxon>Tulasnella</taxon>
    </lineage>
</organism>
<reference evidence="2" key="2">
    <citation type="submission" date="2015-01" db="EMBL/GenBank/DDBJ databases">
        <title>Evolutionary Origins and Diversification of the Mycorrhizal Mutualists.</title>
        <authorList>
            <consortium name="DOE Joint Genome Institute"/>
            <consortium name="Mycorrhizal Genomics Consortium"/>
            <person name="Kohler A."/>
            <person name="Kuo A."/>
            <person name="Nagy L.G."/>
            <person name="Floudas D."/>
            <person name="Copeland A."/>
            <person name="Barry K.W."/>
            <person name="Cichocki N."/>
            <person name="Veneault-Fourrey C."/>
            <person name="LaButti K."/>
            <person name="Lindquist E.A."/>
            <person name="Lipzen A."/>
            <person name="Lundell T."/>
            <person name="Morin E."/>
            <person name="Murat C."/>
            <person name="Riley R."/>
            <person name="Ohm R."/>
            <person name="Sun H."/>
            <person name="Tunlid A."/>
            <person name="Henrissat B."/>
            <person name="Grigoriev I.V."/>
            <person name="Hibbett D.S."/>
            <person name="Martin F."/>
        </authorList>
    </citation>
    <scope>NUCLEOTIDE SEQUENCE [LARGE SCALE GENOMIC DNA]</scope>
    <source>
        <strain evidence="2">MUT 4182</strain>
    </source>
</reference>
<keyword evidence="2" id="KW-1185">Reference proteome</keyword>
<dbReference type="HOGENOM" id="CLU_3070429_0_0_1"/>
<proteinExistence type="predicted"/>
<protein>
    <submittedName>
        <fullName evidence="1">Uncharacterized protein</fullName>
    </submittedName>
</protein>
<dbReference type="AlphaFoldDB" id="A0A0C3L0Y4"/>
<evidence type="ECO:0000313" key="2">
    <source>
        <dbReference type="Proteomes" id="UP000054248"/>
    </source>
</evidence>
<accession>A0A0C3L0Y4</accession>
<dbReference type="EMBL" id="KN823010">
    <property type="protein sequence ID" value="KIO27338.1"/>
    <property type="molecule type" value="Genomic_DNA"/>
</dbReference>
<dbReference type="Proteomes" id="UP000054248">
    <property type="component" value="Unassembled WGS sequence"/>
</dbReference>
<reference evidence="1 2" key="1">
    <citation type="submission" date="2014-04" db="EMBL/GenBank/DDBJ databases">
        <authorList>
            <consortium name="DOE Joint Genome Institute"/>
            <person name="Kuo A."/>
            <person name="Girlanda M."/>
            <person name="Perotto S."/>
            <person name="Kohler A."/>
            <person name="Nagy L.G."/>
            <person name="Floudas D."/>
            <person name="Copeland A."/>
            <person name="Barry K.W."/>
            <person name="Cichocki N."/>
            <person name="Veneault-Fourrey C."/>
            <person name="LaButti K."/>
            <person name="Lindquist E.A."/>
            <person name="Lipzen A."/>
            <person name="Lundell T."/>
            <person name="Morin E."/>
            <person name="Murat C."/>
            <person name="Sun H."/>
            <person name="Tunlid A."/>
            <person name="Henrissat B."/>
            <person name="Grigoriev I.V."/>
            <person name="Hibbett D.S."/>
            <person name="Martin F."/>
            <person name="Nordberg H.P."/>
            <person name="Cantor M.N."/>
            <person name="Hua S.X."/>
        </authorList>
    </citation>
    <scope>NUCLEOTIDE SEQUENCE [LARGE SCALE GENOMIC DNA]</scope>
    <source>
        <strain evidence="1 2">MUT 4182</strain>
    </source>
</reference>